<dbReference type="OrthoDB" id="9801083at2"/>
<gene>
    <name evidence="3" type="ordered locus">Zmob_1335</name>
</gene>
<evidence type="ECO:0000313" key="3">
    <source>
        <dbReference type="EMBL" id="AEH63158.1"/>
    </source>
</evidence>
<dbReference type="Pfam" id="PF04319">
    <property type="entry name" value="NifZ"/>
    <property type="match status" value="1"/>
</dbReference>
<dbReference type="AlphaFoldDB" id="A0A0H3G301"/>
<name>A0A0H3G301_ZYMMA</name>
<sequence>MNDENEIQKAPVFPVGTKVKSRLYIKNDGTFIGADIGEILINKGDVGYIRDIGVFLQRYYIYAVDFVERGKIVGMRKRELDIAL</sequence>
<dbReference type="EMBL" id="CP002850">
    <property type="protein sequence ID" value="AEH63158.1"/>
    <property type="molecule type" value="Genomic_DNA"/>
</dbReference>
<dbReference type="GO" id="GO:0009399">
    <property type="term" value="P:nitrogen fixation"/>
    <property type="evidence" value="ECO:0007669"/>
    <property type="project" value="InterPro"/>
</dbReference>
<evidence type="ECO:0000256" key="1">
    <source>
        <dbReference type="ARBA" id="ARBA00008027"/>
    </source>
</evidence>
<organism evidence="3 4">
    <name type="scientific">Zymomonas mobilis subsp. mobilis (strain ATCC 10988 / DSM 424 / LMG 404 / NCIMB 8938 / NRRL B-806 / ZM1)</name>
    <dbReference type="NCBI Taxonomy" id="555217"/>
    <lineage>
        <taxon>Bacteria</taxon>
        <taxon>Pseudomonadati</taxon>
        <taxon>Pseudomonadota</taxon>
        <taxon>Alphaproteobacteria</taxon>
        <taxon>Sphingomonadales</taxon>
        <taxon>Zymomonadaceae</taxon>
        <taxon>Zymomonas</taxon>
    </lineage>
</organism>
<comment type="similarity">
    <text evidence="1">Belongs to the NifZ family.</text>
</comment>
<reference evidence="3 4" key="1">
    <citation type="journal article" date="2011" name="J. Bacteriol.">
        <title>Genome sequence of the ethanol-producing Zymomonas mobilis subsp. mobilis lectotype strain ATCC 10988.</title>
        <authorList>
            <person name="Pappas K.M."/>
            <person name="Kouvelis V.N."/>
            <person name="Saunders E."/>
            <person name="Brettin T.S."/>
            <person name="Bruce D."/>
            <person name="Detter C."/>
            <person name="Balakireva M."/>
            <person name="Han C.S."/>
            <person name="Savvakis G."/>
            <person name="Kyrpides N.C."/>
            <person name="Typas M.A."/>
        </authorList>
    </citation>
    <scope>NUCLEOTIDE SEQUENCE [LARGE SCALE GENOMIC DNA]</scope>
    <source>
        <strain evidence="4">ATCC 10988 / DSM 424 / CCUG 17860 / LMG 404 / NCIMB 8938 / NRRL B-806 / ZM1</strain>
    </source>
</reference>
<accession>A0A0H3G301</accession>
<dbReference type="Proteomes" id="UP000001494">
    <property type="component" value="Chromosome"/>
</dbReference>
<dbReference type="HOGENOM" id="CLU_142102_1_0_5"/>
<protein>
    <submittedName>
        <fullName evidence="3">NifZ family protein</fullName>
    </submittedName>
</protein>
<evidence type="ECO:0000256" key="2">
    <source>
        <dbReference type="ARBA" id="ARBA00023231"/>
    </source>
</evidence>
<proteinExistence type="inferred from homology"/>
<dbReference type="InterPro" id="IPR007415">
    <property type="entry name" value="Nitrogenase_MoFe_mat_NifZ"/>
</dbReference>
<evidence type="ECO:0000313" key="4">
    <source>
        <dbReference type="Proteomes" id="UP000001494"/>
    </source>
</evidence>
<dbReference type="eggNOG" id="COG5554">
    <property type="taxonomic scope" value="Bacteria"/>
</dbReference>
<dbReference type="KEGG" id="zmm:Zmob_1335"/>
<keyword evidence="2" id="KW-0535">Nitrogen fixation</keyword>
<dbReference type="RefSeq" id="WP_014501006.1">
    <property type="nucleotide sequence ID" value="NC_017262.1"/>
</dbReference>